<dbReference type="Pfam" id="PF19450">
    <property type="entry name" value="DUF5988"/>
    <property type="match status" value="1"/>
</dbReference>
<evidence type="ECO:0000313" key="1">
    <source>
        <dbReference type="EMBL" id="GIF09467.1"/>
    </source>
</evidence>
<evidence type="ECO:0000313" key="2">
    <source>
        <dbReference type="Proteomes" id="UP000629619"/>
    </source>
</evidence>
<dbReference type="EMBL" id="BOMW01000087">
    <property type="protein sequence ID" value="GIF09467.1"/>
    <property type="molecule type" value="Genomic_DNA"/>
</dbReference>
<dbReference type="AlphaFoldDB" id="A0A919NER0"/>
<keyword evidence="2" id="KW-1185">Reference proteome</keyword>
<protein>
    <submittedName>
        <fullName evidence="1">Uncharacterized protein</fullName>
    </submittedName>
</protein>
<gene>
    <name evidence="1" type="ORF">Asi03nite_70050</name>
</gene>
<reference evidence="1" key="1">
    <citation type="submission" date="2021-01" db="EMBL/GenBank/DDBJ databases">
        <title>Whole genome shotgun sequence of Actinoplanes siamensis NBRC 109076.</title>
        <authorList>
            <person name="Komaki H."/>
            <person name="Tamura T."/>
        </authorList>
    </citation>
    <scope>NUCLEOTIDE SEQUENCE</scope>
    <source>
        <strain evidence="1">NBRC 109076</strain>
    </source>
</reference>
<comment type="caution">
    <text evidence="1">The sequence shown here is derived from an EMBL/GenBank/DDBJ whole genome shotgun (WGS) entry which is preliminary data.</text>
</comment>
<sequence>MSIQEYPAKSKTVPGADAVEVSLEGGPTDIPRRFVVTAAELADGRIKVPYLAGYEHFERDPLAEGQPTPFAWTRRTKIAE</sequence>
<dbReference type="InterPro" id="IPR046030">
    <property type="entry name" value="DUF5988"/>
</dbReference>
<dbReference type="Proteomes" id="UP000629619">
    <property type="component" value="Unassembled WGS sequence"/>
</dbReference>
<proteinExistence type="predicted"/>
<dbReference type="RefSeq" id="WP_203684771.1">
    <property type="nucleotide sequence ID" value="NZ_BOMW01000087.1"/>
</dbReference>
<accession>A0A919NER0</accession>
<name>A0A919NER0_9ACTN</name>
<organism evidence="1 2">
    <name type="scientific">Actinoplanes siamensis</name>
    <dbReference type="NCBI Taxonomy" id="1223317"/>
    <lineage>
        <taxon>Bacteria</taxon>
        <taxon>Bacillati</taxon>
        <taxon>Actinomycetota</taxon>
        <taxon>Actinomycetes</taxon>
        <taxon>Micromonosporales</taxon>
        <taxon>Micromonosporaceae</taxon>
        <taxon>Actinoplanes</taxon>
    </lineage>
</organism>